<sequence length="203" mass="23128">MLSLASASLATASTKAASLSYIALYSTVSGLARRKWKATGPKPQSLLFENEDEYESRTLPEEPKPGRAARLRSKATDEPTPKMWAAHREAMKKTFPEGWAPPRKLSRDAMDGLRMLHAHDPEIFSTSVLAEKFKVSPEAVRRILRSKWEPTREHRAKLVERERHAKREWVVQKRSEEREQLQSLLAKRGRVLGTNKSDKLSLT</sequence>
<dbReference type="EMBL" id="JANHOG010001230">
    <property type="protein sequence ID" value="KAJ3540855.1"/>
    <property type="molecule type" value="Genomic_DNA"/>
</dbReference>
<evidence type="ECO:0000313" key="1">
    <source>
        <dbReference type="EMBL" id="KAJ3540855.1"/>
    </source>
</evidence>
<accession>A0ACC1SJ84</accession>
<proteinExistence type="predicted"/>
<gene>
    <name evidence="1" type="ORF">NM688_g6167</name>
</gene>
<reference evidence="1" key="1">
    <citation type="submission" date="2022-07" db="EMBL/GenBank/DDBJ databases">
        <title>Genome Sequence of Phlebia brevispora.</title>
        <authorList>
            <person name="Buettner E."/>
        </authorList>
    </citation>
    <scope>NUCLEOTIDE SEQUENCE</scope>
    <source>
        <strain evidence="1">MPL23</strain>
    </source>
</reference>
<name>A0ACC1SJ84_9APHY</name>
<dbReference type="Proteomes" id="UP001148662">
    <property type="component" value="Unassembled WGS sequence"/>
</dbReference>
<comment type="caution">
    <text evidence="1">The sequence shown here is derived from an EMBL/GenBank/DDBJ whole genome shotgun (WGS) entry which is preliminary data.</text>
</comment>
<keyword evidence="2" id="KW-1185">Reference proteome</keyword>
<evidence type="ECO:0000313" key="2">
    <source>
        <dbReference type="Proteomes" id="UP001148662"/>
    </source>
</evidence>
<organism evidence="1 2">
    <name type="scientific">Phlebia brevispora</name>
    <dbReference type="NCBI Taxonomy" id="194682"/>
    <lineage>
        <taxon>Eukaryota</taxon>
        <taxon>Fungi</taxon>
        <taxon>Dikarya</taxon>
        <taxon>Basidiomycota</taxon>
        <taxon>Agaricomycotina</taxon>
        <taxon>Agaricomycetes</taxon>
        <taxon>Polyporales</taxon>
        <taxon>Meruliaceae</taxon>
        <taxon>Phlebia</taxon>
    </lineage>
</organism>
<protein>
    <submittedName>
        <fullName evidence="1">Uncharacterized protein</fullName>
    </submittedName>
</protein>